<evidence type="ECO:0000313" key="2">
    <source>
        <dbReference type="EMBL" id="CAI9106366.1"/>
    </source>
</evidence>
<gene>
    <name evidence="2" type="ORF">OLC1_LOCUS14874</name>
</gene>
<accession>A0AAV1DG14</accession>
<keyword evidence="3" id="KW-1185">Reference proteome</keyword>
<reference evidence="2" key="1">
    <citation type="submission" date="2023-03" db="EMBL/GenBank/DDBJ databases">
        <authorList>
            <person name="Julca I."/>
        </authorList>
    </citation>
    <scope>NUCLEOTIDE SEQUENCE</scope>
</reference>
<dbReference type="PANTHER" id="PTHR34278:SF1">
    <property type="entry name" value="PROTEIN THI031, PUTATIVE-RELATED"/>
    <property type="match status" value="1"/>
</dbReference>
<evidence type="ECO:0000256" key="1">
    <source>
        <dbReference type="SAM" id="MobiDB-lite"/>
    </source>
</evidence>
<dbReference type="PANTHER" id="PTHR34278">
    <property type="entry name" value="PROTEIN THI031, PUTATIVE-RELATED"/>
    <property type="match status" value="1"/>
</dbReference>
<dbReference type="AlphaFoldDB" id="A0AAV1DG14"/>
<organism evidence="2 3">
    <name type="scientific">Oldenlandia corymbosa var. corymbosa</name>
    <dbReference type="NCBI Taxonomy" id="529605"/>
    <lineage>
        <taxon>Eukaryota</taxon>
        <taxon>Viridiplantae</taxon>
        <taxon>Streptophyta</taxon>
        <taxon>Embryophyta</taxon>
        <taxon>Tracheophyta</taxon>
        <taxon>Spermatophyta</taxon>
        <taxon>Magnoliopsida</taxon>
        <taxon>eudicotyledons</taxon>
        <taxon>Gunneridae</taxon>
        <taxon>Pentapetalae</taxon>
        <taxon>asterids</taxon>
        <taxon>lamiids</taxon>
        <taxon>Gentianales</taxon>
        <taxon>Rubiaceae</taxon>
        <taxon>Rubioideae</taxon>
        <taxon>Spermacoceae</taxon>
        <taxon>Hedyotis-Oldenlandia complex</taxon>
        <taxon>Oldenlandia</taxon>
    </lineage>
</organism>
<name>A0AAV1DG14_OLDCO</name>
<protein>
    <submittedName>
        <fullName evidence="2">OLC1v1005504C1</fullName>
    </submittedName>
</protein>
<dbReference type="EMBL" id="OX459122">
    <property type="protein sequence ID" value="CAI9106366.1"/>
    <property type="molecule type" value="Genomic_DNA"/>
</dbReference>
<dbReference type="Proteomes" id="UP001161247">
    <property type="component" value="Chromosome 5"/>
</dbReference>
<evidence type="ECO:0000313" key="3">
    <source>
        <dbReference type="Proteomes" id="UP001161247"/>
    </source>
</evidence>
<sequence>MKREGRQHGMVLTYRFEQYSWGRNNTTPSSSSQAGPPFTRASQNPTNHSKFTGKCRWPRCGHCHTHPVEKSRYKAKGTHKLKCSDVLTNHRLVKWRVVDLRLALAPGSAGLKLTGSSAREILDHLATDDYYEEVDGDFSDHLGYGYDHEPDYDYGYEYGPDEFDGETDVDDDRMSFCDVGFIWEDVEGHGGRGGGWCLVEEI</sequence>
<proteinExistence type="predicted"/>
<feature type="region of interest" description="Disordered" evidence="1">
    <location>
        <begin position="25"/>
        <end position="49"/>
    </location>
</feature>